<gene>
    <name evidence="6" type="ORF">BO87DRAFT_407366</name>
</gene>
<feature type="repeat" description="WD" evidence="3">
    <location>
        <begin position="807"/>
        <end position="834"/>
    </location>
</feature>
<dbReference type="PANTHER" id="PTHR10241:SF25">
    <property type="entry name" value="TOMOSYN, ISOFORM C"/>
    <property type="match status" value="1"/>
</dbReference>
<keyword evidence="2" id="KW-0268">Exocytosis</keyword>
<sequence length="1332" mass="145155">MSPSLSSILVPDLEPSFTLGSILQRHFSSSVQVKGVYPLKGHLHSISRLVLSNGVQLLLKCSPGSTTPLLRREQLLLETEARAHSILVQQDTPYIPYFLHYGLHGGPLGSAFLVRHYINGATLQELEAALTMQERDDLNRALGSLAREIGQNFSSSFGSLDQVACGSGKQSWREAFVTLLEGILRDSEDAFVHLPYAEIRNQVRRLSPALEEITSPQLVIVGLGRPSQVVLNPGSKKLAGLLGLENTLWGDVHMAEIFEAPSPAVLEGFGTRLKANKAQVARQLLYACYRAVHQVTIHYYRDQGMAAEIDARRRLTSILAEMASVDGICTLLNSVSSRMAHFLRGKQAGIQKDFSENLSPDLFALDDFARCGINSQISAIAYDPVQSLLAVGTSDTQFGHGQIYVFGQRRVAVVFSLPRKASAKFIQFCADKLVSVDSKSEISIFSLETRQTLVSYAPPSHASALLTDPSLDYAFIGLQNGDIIAYDLDRETLTPFRVPNLWAQRNARVRLCPVLSLSFSPRDIGKILVGYPEGAVTFSFKQNVAQKYFEYEVPPGALGGNGDVPASEMRRPRLTRALWHPNGIFVLTVHDDNSLVFWDSKDGRKIMARSINTPNVDQPGVSPERPQSATGLKDPITNIAWCVKDNGDDSGLLIAGGRPKAEANKGLTFIDLGPTPNYQTSSWAMIAKYFETPKRTAILPTPPGAEVVDFCPIPRSTPYYGGAHDPIALLALLSSGEVITMSFPSGHPITPTNMLHPYLSFVHPFVNKVTLTSVDRSAWLGLKEKRSQGPKFLLGGAEVRKPLKRFEDRNVLTTAHADGTIRIWDAGVDDEIENGDVVQVDLARAVGRVGNVEVTEMSFGGSTGELSVGLRTGELVVFRWGNNQSFGREEAPGANEGPGKLTKITHRVDPGLKTGILPLTLLNMQQGPVTALKHSQVGFVAVGFEGGSLAILDLRGPAIIHTAHFSELFKVNKRGSIFNKRSSESPALEWPTSIEFGVLTLEGEDYSSICCFVGTNRGNLASFKILPGEGGRYCAQFVGTSLLDDKVINIIPVNADDGGLALATPNSVGGLRNGVRVHGVVVAVTVSGCRIFKPATSKGAHRSWDDYLCDSAAVVKTEARGYSLVGLFGDGYTRAFSIPGLKEIGASPINQIADMRRLSDATISSNGTVMVWTSPSEVGLFSVWGGGHALRQSEDQLYNPQAVMPPRPTITNIQWISGTQYVSPADMDILIGGPDRPPSKRMQEQMRLDEEERRKAFREGRTPTNKSSSSQEGYLSYMSRQVQERTERLSFAGDSMDRLEESSSNWARDVNKFVSNQKKKAVLGALGSKFGF</sequence>
<evidence type="ECO:0000313" key="6">
    <source>
        <dbReference type="EMBL" id="PYH33590.1"/>
    </source>
</evidence>
<dbReference type="PANTHER" id="PTHR10241">
    <property type="entry name" value="LETHAL 2 GIANT LARVAE PROTEIN"/>
    <property type="match status" value="1"/>
</dbReference>
<feature type="region of interest" description="Disordered" evidence="4">
    <location>
        <begin position="1232"/>
        <end position="1275"/>
    </location>
</feature>
<keyword evidence="3" id="KW-0853">WD repeat</keyword>
<organism evidence="6 7">
    <name type="scientific">Aspergillus neoniger (strain CBS 115656)</name>
    <dbReference type="NCBI Taxonomy" id="1448310"/>
    <lineage>
        <taxon>Eukaryota</taxon>
        <taxon>Fungi</taxon>
        <taxon>Dikarya</taxon>
        <taxon>Ascomycota</taxon>
        <taxon>Pezizomycotina</taxon>
        <taxon>Eurotiomycetes</taxon>
        <taxon>Eurotiomycetidae</taxon>
        <taxon>Eurotiales</taxon>
        <taxon>Aspergillaceae</taxon>
        <taxon>Aspergillus</taxon>
        <taxon>Aspergillus subgen. Circumdati</taxon>
    </lineage>
</organism>
<accession>A0A318YMZ2</accession>
<dbReference type="InterPro" id="IPR036322">
    <property type="entry name" value="WD40_repeat_dom_sf"/>
</dbReference>
<dbReference type="GO" id="GO:0019905">
    <property type="term" value="F:syntaxin binding"/>
    <property type="evidence" value="ECO:0007669"/>
    <property type="project" value="TreeGrafter"/>
</dbReference>
<dbReference type="InterPro" id="IPR011048">
    <property type="entry name" value="Haem_d1_sf"/>
</dbReference>
<dbReference type="GO" id="GO:0006893">
    <property type="term" value="P:Golgi to plasma membrane transport"/>
    <property type="evidence" value="ECO:0007669"/>
    <property type="project" value="TreeGrafter"/>
</dbReference>
<dbReference type="InterPro" id="IPR015943">
    <property type="entry name" value="WD40/YVTN_repeat-like_dom_sf"/>
</dbReference>
<feature type="compositionally biased region" description="Basic and acidic residues" evidence="4">
    <location>
        <begin position="1237"/>
        <end position="1261"/>
    </location>
</feature>
<dbReference type="GO" id="GO:0005737">
    <property type="term" value="C:cytoplasm"/>
    <property type="evidence" value="ECO:0007669"/>
    <property type="project" value="TreeGrafter"/>
</dbReference>
<dbReference type="GO" id="GO:0045159">
    <property type="term" value="F:myosin II binding"/>
    <property type="evidence" value="ECO:0007669"/>
    <property type="project" value="TreeGrafter"/>
</dbReference>
<keyword evidence="7" id="KW-1185">Reference proteome</keyword>
<feature type="repeat" description="WD" evidence="3">
    <location>
        <begin position="579"/>
        <end position="608"/>
    </location>
</feature>
<dbReference type="EMBL" id="KZ821463">
    <property type="protein sequence ID" value="PYH33590.1"/>
    <property type="molecule type" value="Genomic_DNA"/>
</dbReference>
<dbReference type="OrthoDB" id="19944at2759"/>
<reference evidence="6" key="1">
    <citation type="submission" date="2016-12" db="EMBL/GenBank/DDBJ databases">
        <title>The genomes of Aspergillus section Nigri reveals drivers in fungal speciation.</title>
        <authorList>
            <consortium name="DOE Joint Genome Institute"/>
            <person name="Vesth T.C."/>
            <person name="Nybo J."/>
            <person name="Theobald S."/>
            <person name="Brandl J."/>
            <person name="Frisvad J.C."/>
            <person name="Nielsen K.F."/>
            <person name="Lyhne E.K."/>
            <person name="Kogle M.E."/>
            <person name="Kuo A."/>
            <person name="Riley R."/>
            <person name="Clum A."/>
            <person name="Nolan M."/>
            <person name="Lipzen A."/>
            <person name="Salamov A."/>
            <person name="Henrissat B."/>
            <person name="Wiebenga A."/>
            <person name="De Vries R.P."/>
            <person name="Grigoriev I.V."/>
            <person name="Mortensen U.H."/>
            <person name="Andersen M.R."/>
            <person name="Baker S.E."/>
        </authorList>
    </citation>
    <scope>NUCLEOTIDE SEQUENCE [LARGE SCALE GENOMIC DNA]</scope>
    <source>
        <strain evidence="6">CBS 115656</strain>
    </source>
</reference>
<evidence type="ECO:0000256" key="1">
    <source>
        <dbReference type="ARBA" id="ARBA00008070"/>
    </source>
</evidence>
<evidence type="ECO:0000256" key="4">
    <source>
        <dbReference type="SAM" id="MobiDB-lite"/>
    </source>
</evidence>
<comment type="similarity">
    <text evidence="1">Belongs to the WD repeat L(2)GL family.</text>
</comment>
<proteinExistence type="inferred from homology"/>
<feature type="domain" description="Lethal giant larvae (Lgl)-like C-terminal" evidence="5">
    <location>
        <begin position="851"/>
        <end position="1240"/>
    </location>
</feature>
<feature type="compositionally biased region" description="Polar residues" evidence="4">
    <location>
        <begin position="1262"/>
        <end position="1275"/>
    </location>
</feature>
<dbReference type="SUPFAM" id="SSF50978">
    <property type="entry name" value="WD40 repeat-like"/>
    <property type="match status" value="1"/>
</dbReference>
<dbReference type="InterPro" id="IPR001680">
    <property type="entry name" value="WD40_rpt"/>
</dbReference>
<dbReference type="InterPro" id="IPR013905">
    <property type="entry name" value="Lgl_C_dom"/>
</dbReference>
<dbReference type="GO" id="GO:0005096">
    <property type="term" value="F:GTPase activator activity"/>
    <property type="evidence" value="ECO:0007669"/>
    <property type="project" value="TreeGrafter"/>
</dbReference>
<evidence type="ECO:0000259" key="5">
    <source>
        <dbReference type="Pfam" id="PF08596"/>
    </source>
</evidence>
<dbReference type="Proteomes" id="UP000247647">
    <property type="component" value="Unassembled WGS sequence"/>
</dbReference>
<dbReference type="Pfam" id="PF08596">
    <property type="entry name" value="Lgl_C"/>
    <property type="match status" value="1"/>
</dbReference>
<dbReference type="FunFam" id="2.130.10.10:FF:000848">
    <property type="entry name" value="SNARE-dependent exocytosis protein (Sro7), putative"/>
    <property type="match status" value="1"/>
</dbReference>
<dbReference type="GO" id="GO:0006887">
    <property type="term" value="P:exocytosis"/>
    <property type="evidence" value="ECO:0007669"/>
    <property type="project" value="UniProtKB-KW"/>
</dbReference>
<dbReference type="GeneID" id="37128523"/>
<dbReference type="RefSeq" id="XP_025479068.1">
    <property type="nucleotide sequence ID" value="XM_025626067.1"/>
</dbReference>
<dbReference type="PROSITE" id="PS50082">
    <property type="entry name" value="WD_REPEATS_2"/>
    <property type="match status" value="2"/>
</dbReference>
<dbReference type="GO" id="GO:0005886">
    <property type="term" value="C:plasma membrane"/>
    <property type="evidence" value="ECO:0007669"/>
    <property type="project" value="TreeGrafter"/>
</dbReference>
<evidence type="ECO:0000313" key="7">
    <source>
        <dbReference type="Proteomes" id="UP000247647"/>
    </source>
</evidence>
<evidence type="ECO:0000256" key="2">
    <source>
        <dbReference type="ARBA" id="ARBA00022483"/>
    </source>
</evidence>
<dbReference type="SUPFAM" id="SSF51004">
    <property type="entry name" value="C-terminal (heme d1) domain of cytochrome cd1-nitrite reductase"/>
    <property type="match status" value="1"/>
</dbReference>
<name>A0A318YMZ2_ASPNB</name>
<evidence type="ECO:0000256" key="3">
    <source>
        <dbReference type="PROSITE-ProRule" id="PRU00221"/>
    </source>
</evidence>
<dbReference type="Gene3D" id="2.130.10.10">
    <property type="entry name" value="YVTN repeat-like/Quinoprotein amine dehydrogenase"/>
    <property type="match status" value="1"/>
</dbReference>
<protein>
    <recommendedName>
        <fullName evidence="5">Lethal giant larvae (Lgl)-like C-terminal domain-containing protein</fullName>
    </recommendedName>
</protein>